<evidence type="ECO:0000313" key="3">
    <source>
        <dbReference type="EMBL" id="TJZ49621.1"/>
    </source>
</evidence>
<accession>A0A4U0N736</accession>
<feature type="transmembrane region" description="Helical" evidence="2">
    <location>
        <begin position="177"/>
        <end position="199"/>
    </location>
</feature>
<reference evidence="3 4" key="1">
    <citation type="submission" date="2019-04" db="EMBL/GenBank/DDBJ databases">
        <title>Streptomyces piniterrae sp. nov., a heliquinomycin-producing actinomycete isolated from rhizosphere soil of Pinus yunnanensis.</title>
        <authorList>
            <person name="Zhuang X."/>
            <person name="Zhao J."/>
        </authorList>
    </citation>
    <scope>NUCLEOTIDE SEQUENCE [LARGE SCALE GENOMIC DNA]</scope>
    <source>
        <strain evidence="4">jys28</strain>
    </source>
</reference>
<name>A0A4U0N736_9ACTN</name>
<dbReference type="AlphaFoldDB" id="A0A4U0N736"/>
<dbReference type="InterPro" id="IPR026467">
    <property type="entry name" value="Ser/Gly_Cys_C_dom"/>
</dbReference>
<dbReference type="NCBIfam" id="TIGR04222">
    <property type="entry name" value="near_uncomplex"/>
    <property type="match status" value="1"/>
</dbReference>
<evidence type="ECO:0000256" key="2">
    <source>
        <dbReference type="SAM" id="Phobius"/>
    </source>
</evidence>
<keyword evidence="2" id="KW-1133">Transmembrane helix</keyword>
<keyword evidence="4" id="KW-1185">Reference proteome</keyword>
<feature type="compositionally biased region" description="Gly residues" evidence="1">
    <location>
        <begin position="267"/>
        <end position="277"/>
    </location>
</feature>
<evidence type="ECO:0000256" key="1">
    <source>
        <dbReference type="SAM" id="MobiDB-lite"/>
    </source>
</evidence>
<feature type="compositionally biased region" description="Gly residues" evidence="1">
    <location>
        <begin position="302"/>
        <end position="326"/>
    </location>
</feature>
<sequence>MSFVLAANLGICASSLVLVTGTVRAVRAAGPPSGRAVYARTHDMGEIAFLAGGPGRVADAALAGMHADGRLAVGGPGVVTVRQAFAQDAVEAAVLDSVARTPGGALAAVRGHTMRSPAVQEIGDRLAARGLMRRPGFGQGWRRWATAQVTACVVVFLVGLLLTFADADSGDLAEAPTVFRIMPGVLAGIVVGAVCKSVCGRRVTKAGLRALGAARAAHRPGAVQSVASLVALGGAAVIADEALRQHLAEAHRTTASASASSGSSGSDSGGISPGDGSGTSWCGSSDGGSGCGSSSCGAASSCGGGGSSCGGGGSSCGGGGGCGGGS</sequence>
<keyword evidence="2" id="KW-0812">Transmembrane</keyword>
<organism evidence="3 4">
    <name type="scientific">Streptomyces piniterrae</name>
    <dbReference type="NCBI Taxonomy" id="2571125"/>
    <lineage>
        <taxon>Bacteria</taxon>
        <taxon>Bacillati</taxon>
        <taxon>Actinomycetota</taxon>
        <taxon>Actinomycetes</taxon>
        <taxon>Kitasatosporales</taxon>
        <taxon>Streptomycetaceae</taxon>
        <taxon>Streptomyces</taxon>
    </lineage>
</organism>
<protein>
    <submittedName>
        <fullName evidence="3">TIGR04222 domain-containing membrane protein</fullName>
    </submittedName>
</protein>
<dbReference type="RefSeq" id="WP_136742461.1">
    <property type="nucleotide sequence ID" value="NZ_SUMB01000009.1"/>
</dbReference>
<dbReference type="Proteomes" id="UP000308697">
    <property type="component" value="Unassembled WGS sequence"/>
</dbReference>
<dbReference type="OrthoDB" id="4241909at2"/>
<feature type="compositionally biased region" description="Low complexity" evidence="1">
    <location>
        <begin position="254"/>
        <end position="266"/>
    </location>
</feature>
<keyword evidence="2" id="KW-0472">Membrane</keyword>
<feature type="compositionally biased region" description="Low complexity" evidence="1">
    <location>
        <begin position="292"/>
        <end position="301"/>
    </location>
</feature>
<evidence type="ECO:0000313" key="4">
    <source>
        <dbReference type="Proteomes" id="UP000308697"/>
    </source>
</evidence>
<feature type="transmembrane region" description="Helical" evidence="2">
    <location>
        <begin position="144"/>
        <end position="165"/>
    </location>
</feature>
<comment type="caution">
    <text evidence="3">The sequence shown here is derived from an EMBL/GenBank/DDBJ whole genome shotgun (WGS) entry which is preliminary data.</text>
</comment>
<gene>
    <name evidence="3" type="ORF">FCH28_25415</name>
</gene>
<dbReference type="EMBL" id="SUMB01000009">
    <property type="protein sequence ID" value="TJZ49621.1"/>
    <property type="molecule type" value="Genomic_DNA"/>
</dbReference>
<feature type="region of interest" description="Disordered" evidence="1">
    <location>
        <begin position="254"/>
        <end position="326"/>
    </location>
</feature>
<feature type="transmembrane region" description="Helical" evidence="2">
    <location>
        <begin position="6"/>
        <end position="26"/>
    </location>
</feature>
<proteinExistence type="predicted"/>